<dbReference type="STRING" id="168276.SAMN05444580_10591"/>
<evidence type="ECO:0000256" key="9">
    <source>
        <dbReference type="ARBA" id="ARBA00012523"/>
    </source>
</evidence>
<keyword evidence="20" id="KW-1185">Reference proteome</keyword>
<evidence type="ECO:0000256" key="7">
    <source>
        <dbReference type="ARBA" id="ARBA00007490"/>
    </source>
</evidence>
<dbReference type="EMBL" id="FNAB01000005">
    <property type="protein sequence ID" value="SDD55660.1"/>
    <property type="molecule type" value="Genomic_DNA"/>
</dbReference>
<name>A0A1G6VPS3_9NOCA</name>
<evidence type="ECO:0000256" key="1">
    <source>
        <dbReference type="ARBA" id="ARBA00000312"/>
    </source>
</evidence>
<organism evidence="19 20">
    <name type="scientific">Rhodococcus tukisamuensis</name>
    <dbReference type="NCBI Taxonomy" id="168276"/>
    <lineage>
        <taxon>Bacteria</taxon>
        <taxon>Bacillati</taxon>
        <taxon>Actinomycetota</taxon>
        <taxon>Actinomycetes</taxon>
        <taxon>Mycobacteriales</taxon>
        <taxon>Nocardiaceae</taxon>
        <taxon>Rhodococcus</taxon>
    </lineage>
</organism>
<evidence type="ECO:0000313" key="19">
    <source>
        <dbReference type="EMBL" id="SDD55660.1"/>
    </source>
</evidence>
<evidence type="ECO:0000313" key="20">
    <source>
        <dbReference type="Proteomes" id="UP000199417"/>
    </source>
</evidence>
<dbReference type="SUPFAM" id="SSF52540">
    <property type="entry name" value="P-loop containing nucleoside triphosphate hydrolases"/>
    <property type="match status" value="1"/>
</dbReference>
<accession>A0A1G6VPS3</accession>
<dbReference type="InterPro" id="IPR027417">
    <property type="entry name" value="P-loop_NTPase"/>
</dbReference>
<evidence type="ECO:0000256" key="8">
    <source>
        <dbReference type="ARBA" id="ARBA00012016"/>
    </source>
</evidence>
<dbReference type="PANTHER" id="PTHR34848">
    <property type="match status" value="1"/>
</dbReference>
<dbReference type="Pfam" id="PF12706">
    <property type="entry name" value="Lactamase_B_2"/>
    <property type="match status" value="1"/>
</dbReference>
<dbReference type="SUPFAM" id="SSF56281">
    <property type="entry name" value="Metallo-hydrolase/oxidoreductase"/>
    <property type="match status" value="1"/>
</dbReference>
<comment type="catalytic activity">
    <reaction evidence="3">
        <text>adenosylcob(III)inamide + GTP = adenosylcob(III)inamide phosphate + GDP + H(+)</text>
        <dbReference type="Rhea" id="RHEA:15765"/>
        <dbReference type="ChEBI" id="CHEBI:2480"/>
        <dbReference type="ChEBI" id="CHEBI:15378"/>
        <dbReference type="ChEBI" id="CHEBI:37565"/>
        <dbReference type="ChEBI" id="CHEBI:58189"/>
        <dbReference type="ChEBI" id="CHEBI:58502"/>
        <dbReference type="EC" id="2.7.1.156"/>
    </reaction>
</comment>
<evidence type="ECO:0000256" key="15">
    <source>
        <dbReference type="ARBA" id="ARBA00023134"/>
    </source>
</evidence>
<comment type="pathway">
    <text evidence="6">Cofactor biosynthesis; adenosylcobalamin biosynthesis; adenosylcobalamin from cob(II)yrinate a,c-diamide: step 5/7.</text>
</comment>
<comment type="catalytic activity">
    <reaction evidence="1">
        <text>adenosylcob(III)inamide + ATP = adenosylcob(III)inamide phosphate + ADP + H(+)</text>
        <dbReference type="Rhea" id="RHEA:15769"/>
        <dbReference type="ChEBI" id="CHEBI:2480"/>
        <dbReference type="ChEBI" id="CHEBI:15378"/>
        <dbReference type="ChEBI" id="CHEBI:30616"/>
        <dbReference type="ChEBI" id="CHEBI:58502"/>
        <dbReference type="ChEBI" id="CHEBI:456216"/>
        <dbReference type="EC" id="2.7.1.156"/>
    </reaction>
</comment>
<dbReference type="Pfam" id="PF02283">
    <property type="entry name" value="CobU"/>
    <property type="match status" value="1"/>
</dbReference>
<comment type="function">
    <text evidence="4">Catalyzes ATP-dependent phosphorylation of adenosylcobinamide and addition of GMP to adenosylcobinamide phosphate.</text>
</comment>
<dbReference type="GO" id="GO:0009236">
    <property type="term" value="P:cobalamin biosynthetic process"/>
    <property type="evidence" value="ECO:0007669"/>
    <property type="project" value="UniProtKB-UniPathway"/>
</dbReference>
<dbReference type="Gene3D" id="3.40.50.300">
    <property type="entry name" value="P-loop containing nucleotide triphosphate hydrolases"/>
    <property type="match status" value="1"/>
</dbReference>
<evidence type="ECO:0000259" key="18">
    <source>
        <dbReference type="SMART" id="SM00849"/>
    </source>
</evidence>
<gene>
    <name evidence="19" type="ORF">SAMN05444580_10591</name>
</gene>
<dbReference type="InterPro" id="IPR003203">
    <property type="entry name" value="CobU/CobP"/>
</dbReference>
<dbReference type="Proteomes" id="UP000199417">
    <property type="component" value="Unassembled WGS sequence"/>
</dbReference>
<keyword evidence="10" id="KW-0169">Cobalamin biosynthesis</keyword>
<evidence type="ECO:0000256" key="10">
    <source>
        <dbReference type="ARBA" id="ARBA00022573"/>
    </source>
</evidence>
<keyword evidence="15" id="KW-0342">GTP-binding</keyword>
<evidence type="ECO:0000256" key="11">
    <source>
        <dbReference type="ARBA" id="ARBA00022679"/>
    </source>
</evidence>
<evidence type="ECO:0000256" key="3">
    <source>
        <dbReference type="ARBA" id="ARBA00001522"/>
    </source>
</evidence>
<comment type="pathway">
    <text evidence="5">Cofactor biosynthesis; adenosylcobalamin biosynthesis; adenosylcobalamin from cob(II)yrinate a,c-diamide: step 6/7.</text>
</comment>
<dbReference type="Gene3D" id="3.60.15.10">
    <property type="entry name" value="Ribonuclease Z/Hydroxyacylglutathione hydrolase-like"/>
    <property type="match status" value="1"/>
</dbReference>
<dbReference type="UniPathway" id="UPA00148">
    <property type="reaction ID" value="UER00236"/>
</dbReference>
<evidence type="ECO:0000256" key="17">
    <source>
        <dbReference type="ARBA" id="ARBA00030571"/>
    </source>
</evidence>
<evidence type="ECO:0000256" key="4">
    <source>
        <dbReference type="ARBA" id="ARBA00003889"/>
    </source>
</evidence>
<proteinExistence type="inferred from homology"/>
<dbReference type="GO" id="GO:0043752">
    <property type="term" value="F:adenosylcobinamide kinase activity"/>
    <property type="evidence" value="ECO:0007669"/>
    <property type="project" value="UniProtKB-EC"/>
</dbReference>
<dbReference type="CDD" id="cd00544">
    <property type="entry name" value="CobU"/>
    <property type="match status" value="1"/>
</dbReference>
<reference evidence="19 20" key="1">
    <citation type="submission" date="2016-10" db="EMBL/GenBank/DDBJ databases">
        <authorList>
            <person name="de Groot N.N."/>
        </authorList>
    </citation>
    <scope>NUCLEOTIDE SEQUENCE [LARGE SCALE GENOMIC DNA]</scope>
    <source>
        <strain evidence="19 20">JCM 11308</strain>
    </source>
</reference>
<dbReference type="SMART" id="SM00849">
    <property type="entry name" value="Lactamase_B"/>
    <property type="match status" value="1"/>
</dbReference>
<dbReference type="RefSeq" id="WP_072846177.1">
    <property type="nucleotide sequence ID" value="NZ_FNAB01000005.1"/>
</dbReference>
<evidence type="ECO:0000256" key="6">
    <source>
        <dbReference type="ARBA" id="ARBA00005159"/>
    </source>
</evidence>
<dbReference type="InterPro" id="IPR036866">
    <property type="entry name" value="RibonucZ/Hydroxyglut_hydro"/>
</dbReference>
<evidence type="ECO:0000256" key="12">
    <source>
        <dbReference type="ARBA" id="ARBA00022741"/>
    </source>
</evidence>
<comment type="catalytic activity">
    <reaction evidence="2">
        <text>adenosylcob(III)inamide phosphate + GTP + H(+) = adenosylcob(III)inamide-GDP + diphosphate</text>
        <dbReference type="Rhea" id="RHEA:22712"/>
        <dbReference type="ChEBI" id="CHEBI:15378"/>
        <dbReference type="ChEBI" id="CHEBI:33019"/>
        <dbReference type="ChEBI" id="CHEBI:37565"/>
        <dbReference type="ChEBI" id="CHEBI:58502"/>
        <dbReference type="ChEBI" id="CHEBI:60487"/>
        <dbReference type="EC" id="2.7.7.62"/>
    </reaction>
</comment>
<protein>
    <recommendedName>
        <fullName evidence="16">Adenosylcobinamide kinase</fullName>
        <ecNumber evidence="8">2.7.1.156</ecNumber>
        <ecNumber evidence="9">2.7.7.62</ecNumber>
    </recommendedName>
    <alternativeName>
        <fullName evidence="17">Adenosylcobinamide-phosphate guanylyltransferase</fullName>
    </alternativeName>
</protein>
<keyword evidence="11 19" id="KW-0808">Transferase</keyword>
<keyword evidence="12" id="KW-0547">Nucleotide-binding</keyword>
<dbReference type="PANTHER" id="PTHR34848:SF1">
    <property type="entry name" value="BIFUNCTIONAL ADENOSYLCOBALAMIN BIOSYNTHESIS PROTEIN COBU"/>
    <property type="match status" value="1"/>
</dbReference>
<evidence type="ECO:0000256" key="2">
    <source>
        <dbReference type="ARBA" id="ARBA00000711"/>
    </source>
</evidence>
<evidence type="ECO:0000256" key="16">
    <source>
        <dbReference type="ARBA" id="ARBA00029570"/>
    </source>
</evidence>
<dbReference type="GO" id="GO:0005524">
    <property type="term" value="F:ATP binding"/>
    <property type="evidence" value="ECO:0007669"/>
    <property type="project" value="UniProtKB-KW"/>
</dbReference>
<keyword evidence="14" id="KW-0067">ATP-binding</keyword>
<keyword evidence="13 19" id="KW-0418">Kinase</keyword>
<dbReference type="InterPro" id="IPR001279">
    <property type="entry name" value="Metallo-B-lactamas"/>
</dbReference>
<sequence length="453" mass="47410">MELVLLGTGAADGWPNPFCTCASCMLAAARGDIRGQTSALVDDVLLLDCGPEAPRAAVRSGRTLAGVRHVLLTHAHPDHVGPAALLFRSWAGRTEPLDVLGPPEALDLCRDWVGPDDPVRFVPVAAGDTVTLGGYLVRVLAATHWAVREGDAVLYDLAGPDGRRLLWATDTGPLSGAALARVRGAAYDAVFLEETFGTKTDHGGDHHDLTSFPRTLAALREAGAVTDGTDVVAVHLGHHNPPLPELAERLSHWGARVLDDGAVVSIGGDSIVALPLRPAGASRTLVLGGARAGKSTYAERLLAAESRVLYLATGGTDGGDADWAVRVAAHRARRPEGWHTVETADAAVALRSARDPVLFDCVGTWLAGRLDHHDAWRSGDFGAVDADVEDLLSAWRSASVRVVAVSNEVGSGVVPATASGRRFRDLLGRVNASLAAESESVVLVSAGLPVTLR</sequence>
<evidence type="ECO:0000256" key="14">
    <source>
        <dbReference type="ARBA" id="ARBA00022840"/>
    </source>
</evidence>
<dbReference type="EC" id="2.7.1.156" evidence="8"/>
<evidence type="ECO:0000256" key="13">
    <source>
        <dbReference type="ARBA" id="ARBA00022777"/>
    </source>
</evidence>
<evidence type="ECO:0000256" key="5">
    <source>
        <dbReference type="ARBA" id="ARBA00004692"/>
    </source>
</evidence>
<feature type="domain" description="Metallo-beta-lactamase" evidence="18">
    <location>
        <begin position="35"/>
        <end position="235"/>
    </location>
</feature>
<keyword evidence="19" id="KW-0548">Nucleotidyltransferase</keyword>
<dbReference type="GO" id="GO:0008820">
    <property type="term" value="F:cobinamide phosphate guanylyltransferase activity"/>
    <property type="evidence" value="ECO:0007669"/>
    <property type="project" value="UniProtKB-EC"/>
</dbReference>
<dbReference type="GO" id="GO:0005525">
    <property type="term" value="F:GTP binding"/>
    <property type="evidence" value="ECO:0007669"/>
    <property type="project" value="UniProtKB-KW"/>
</dbReference>
<dbReference type="AlphaFoldDB" id="A0A1G6VPS3"/>
<dbReference type="EC" id="2.7.7.62" evidence="9"/>
<comment type="similarity">
    <text evidence="7">Belongs to the CobU/CobP family.</text>
</comment>